<protein>
    <submittedName>
        <fullName evidence="1">Uncharacterized protein</fullName>
    </submittedName>
</protein>
<organism evidence="1 2">
    <name type="scientific">Clonostachys rosea f. rosea IK726</name>
    <dbReference type="NCBI Taxonomy" id="1349383"/>
    <lineage>
        <taxon>Eukaryota</taxon>
        <taxon>Fungi</taxon>
        <taxon>Dikarya</taxon>
        <taxon>Ascomycota</taxon>
        <taxon>Pezizomycotina</taxon>
        <taxon>Sordariomycetes</taxon>
        <taxon>Hypocreomycetidae</taxon>
        <taxon>Hypocreales</taxon>
        <taxon>Bionectriaceae</taxon>
        <taxon>Clonostachys</taxon>
    </lineage>
</organism>
<reference evidence="1" key="2">
    <citation type="submission" date="2021-10" db="EMBL/GenBank/DDBJ databases">
        <authorList>
            <person name="Piombo E."/>
        </authorList>
    </citation>
    <scope>NUCLEOTIDE SEQUENCE</scope>
</reference>
<dbReference type="EMBL" id="CADEHS020000670">
    <property type="protein sequence ID" value="CAG9957208.1"/>
    <property type="molecule type" value="Genomic_DNA"/>
</dbReference>
<dbReference type="Proteomes" id="UP000836387">
    <property type="component" value="Unassembled WGS sequence"/>
</dbReference>
<gene>
    <name evidence="1" type="ORF">CRV2_00020617</name>
</gene>
<reference evidence="1" key="1">
    <citation type="submission" date="2020-04" db="EMBL/GenBank/DDBJ databases">
        <authorList>
            <person name="Broberg M."/>
        </authorList>
    </citation>
    <scope>NUCLEOTIDE SEQUENCE</scope>
</reference>
<name>A0ACA9UVQ3_BIOOC</name>
<accession>A0ACA9UVQ3</accession>
<evidence type="ECO:0000313" key="1">
    <source>
        <dbReference type="EMBL" id="CAG9957208.1"/>
    </source>
</evidence>
<feature type="non-terminal residue" evidence="1">
    <location>
        <position position="68"/>
    </location>
</feature>
<proteinExistence type="predicted"/>
<sequence length="68" mass="7591">MDRTNRGGWWSVEEKASRAGLMLCGADEEAPLTYDVYKCGFTDRPAIKTTTVGNDRVRYYPDQARGGS</sequence>
<comment type="caution">
    <text evidence="1">The sequence shown here is derived from an EMBL/GenBank/DDBJ whole genome shotgun (WGS) entry which is preliminary data.</text>
</comment>
<evidence type="ECO:0000313" key="2">
    <source>
        <dbReference type="Proteomes" id="UP000836387"/>
    </source>
</evidence>
<keyword evidence="2" id="KW-1185">Reference proteome</keyword>